<proteinExistence type="predicted"/>
<protein>
    <submittedName>
        <fullName evidence="2">Uncharacterized protein</fullName>
    </submittedName>
</protein>
<accession>A0A9D4Z650</accession>
<feature type="chain" id="PRO_5039621846" evidence="1">
    <location>
        <begin position="28"/>
        <end position="96"/>
    </location>
</feature>
<dbReference type="AlphaFoldDB" id="A0A9D4Z650"/>
<reference evidence="2" key="1">
    <citation type="submission" date="2021-01" db="EMBL/GenBank/DDBJ databases">
        <title>Adiantum capillus-veneris genome.</title>
        <authorList>
            <person name="Fang Y."/>
            <person name="Liao Q."/>
        </authorList>
    </citation>
    <scope>NUCLEOTIDE SEQUENCE</scope>
    <source>
        <strain evidence="2">H3</strain>
        <tissue evidence="2">Leaf</tissue>
    </source>
</reference>
<organism evidence="2 3">
    <name type="scientific">Adiantum capillus-veneris</name>
    <name type="common">Maidenhair fern</name>
    <dbReference type="NCBI Taxonomy" id="13818"/>
    <lineage>
        <taxon>Eukaryota</taxon>
        <taxon>Viridiplantae</taxon>
        <taxon>Streptophyta</taxon>
        <taxon>Embryophyta</taxon>
        <taxon>Tracheophyta</taxon>
        <taxon>Polypodiopsida</taxon>
        <taxon>Polypodiidae</taxon>
        <taxon>Polypodiales</taxon>
        <taxon>Pteridineae</taxon>
        <taxon>Pteridaceae</taxon>
        <taxon>Vittarioideae</taxon>
        <taxon>Adiantum</taxon>
    </lineage>
</organism>
<evidence type="ECO:0000313" key="3">
    <source>
        <dbReference type="Proteomes" id="UP000886520"/>
    </source>
</evidence>
<feature type="signal peptide" evidence="1">
    <location>
        <begin position="1"/>
        <end position="27"/>
    </location>
</feature>
<comment type="caution">
    <text evidence="2">The sequence shown here is derived from an EMBL/GenBank/DDBJ whole genome shotgun (WGS) entry which is preliminary data.</text>
</comment>
<name>A0A9D4Z650_ADICA</name>
<keyword evidence="1" id="KW-0732">Signal</keyword>
<gene>
    <name evidence="2" type="ORF">GOP47_0020503</name>
</gene>
<evidence type="ECO:0000313" key="2">
    <source>
        <dbReference type="EMBL" id="KAI5063833.1"/>
    </source>
</evidence>
<dbReference type="Proteomes" id="UP000886520">
    <property type="component" value="Chromosome 20"/>
</dbReference>
<sequence length="96" mass="11156">MKNSTSLRFSSLLHFLACCNMSSLCNTLVVAGSDSRMEEEEPFVTLRPLRETRYQRTVVDESSEEDEPEMLIPIKALPPSKEEVVREYTFLDFRYD</sequence>
<keyword evidence="3" id="KW-1185">Reference proteome</keyword>
<dbReference type="EMBL" id="JABFUD020000020">
    <property type="protein sequence ID" value="KAI5063833.1"/>
    <property type="molecule type" value="Genomic_DNA"/>
</dbReference>
<evidence type="ECO:0000256" key="1">
    <source>
        <dbReference type="SAM" id="SignalP"/>
    </source>
</evidence>